<dbReference type="SUPFAM" id="SSF52540">
    <property type="entry name" value="P-loop containing nucleoside triphosphate hydrolases"/>
    <property type="match status" value="1"/>
</dbReference>
<dbReference type="Gene3D" id="3.40.50.300">
    <property type="entry name" value="P-loop containing nucleotide triphosphate hydrolases"/>
    <property type="match status" value="1"/>
</dbReference>
<dbReference type="PANTHER" id="PTHR43384:SF6">
    <property type="entry name" value="SEPTUM SITE-DETERMINING PROTEIN MIND HOMOLOG, CHLOROPLASTIC"/>
    <property type="match status" value="1"/>
</dbReference>
<sequence>IYLGRIDNIEDLKRVLEIIDNLNLKINRKEEDRYKFIPQQIISFYSIQGGVGKTSMVFNFAWYIKDIIDGKILIIDLNFCEGPSDLTINLGLNLSPNLSIFIEKITQGKDCFNKSIINLDNDKIDILQSPLSIYQSDKFNIDMLDSIIYSARNNYDIIISDVPFRYDNVSLEMLNLSTTSILVLSPNVKLAPRVRNFQKFLPTSQKKGIIFNKVGQSEKTYIDEYKSILDIPVCDRIPFVPEEDRKMIASGSNSFDILDLQSRMSNLRNFIF</sequence>
<dbReference type="InterPro" id="IPR025669">
    <property type="entry name" value="AAA_dom"/>
</dbReference>
<name>X1FWZ9_9ZZZZ</name>
<dbReference type="GO" id="GO:0005524">
    <property type="term" value="F:ATP binding"/>
    <property type="evidence" value="ECO:0007669"/>
    <property type="project" value="UniProtKB-KW"/>
</dbReference>
<evidence type="ECO:0000256" key="1">
    <source>
        <dbReference type="ARBA" id="ARBA00022741"/>
    </source>
</evidence>
<keyword evidence="1" id="KW-0547">Nucleotide-binding</keyword>
<evidence type="ECO:0000313" key="4">
    <source>
        <dbReference type="EMBL" id="GAH25308.1"/>
    </source>
</evidence>
<dbReference type="GO" id="GO:0009898">
    <property type="term" value="C:cytoplasmic side of plasma membrane"/>
    <property type="evidence" value="ECO:0007669"/>
    <property type="project" value="TreeGrafter"/>
</dbReference>
<organism evidence="4">
    <name type="scientific">marine sediment metagenome</name>
    <dbReference type="NCBI Taxonomy" id="412755"/>
    <lineage>
        <taxon>unclassified sequences</taxon>
        <taxon>metagenomes</taxon>
        <taxon>ecological metagenomes</taxon>
    </lineage>
</organism>
<dbReference type="GO" id="GO:0051782">
    <property type="term" value="P:negative regulation of cell division"/>
    <property type="evidence" value="ECO:0007669"/>
    <property type="project" value="TreeGrafter"/>
</dbReference>
<dbReference type="PANTHER" id="PTHR43384">
    <property type="entry name" value="SEPTUM SITE-DETERMINING PROTEIN MIND HOMOLOG, CHLOROPLASTIC-RELATED"/>
    <property type="match status" value="1"/>
</dbReference>
<dbReference type="AlphaFoldDB" id="X1FWZ9"/>
<proteinExistence type="predicted"/>
<evidence type="ECO:0000256" key="2">
    <source>
        <dbReference type="ARBA" id="ARBA00022840"/>
    </source>
</evidence>
<dbReference type="GO" id="GO:0016887">
    <property type="term" value="F:ATP hydrolysis activity"/>
    <property type="evidence" value="ECO:0007669"/>
    <property type="project" value="TreeGrafter"/>
</dbReference>
<dbReference type="EMBL" id="BARU01000815">
    <property type="protein sequence ID" value="GAH25308.1"/>
    <property type="molecule type" value="Genomic_DNA"/>
</dbReference>
<reference evidence="4" key="1">
    <citation type="journal article" date="2014" name="Front. Microbiol.">
        <title>High frequency of phylogenetically diverse reductive dehalogenase-homologous genes in deep subseafloor sedimentary metagenomes.</title>
        <authorList>
            <person name="Kawai M."/>
            <person name="Futagami T."/>
            <person name="Toyoda A."/>
            <person name="Takaki Y."/>
            <person name="Nishi S."/>
            <person name="Hori S."/>
            <person name="Arai W."/>
            <person name="Tsubouchi T."/>
            <person name="Morono Y."/>
            <person name="Uchiyama I."/>
            <person name="Ito T."/>
            <person name="Fujiyama A."/>
            <person name="Inagaki F."/>
            <person name="Takami H."/>
        </authorList>
    </citation>
    <scope>NUCLEOTIDE SEQUENCE</scope>
    <source>
        <strain evidence="4">Expedition CK06-06</strain>
    </source>
</reference>
<keyword evidence="2" id="KW-0067">ATP-binding</keyword>
<dbReference type="Pfam" id="PF13614">
    <property type="entry name" value="AAA_31"/>
    <property type="match status" value="1"/>
</dbReference>
<protein>
    <recommendedName>
        <fullName evidence="3">AAA domain-containing protein</fullName>
    </recommendedName>
</protein>
<accession>X1FWZ9</accession>
<evidence type="ECO:0000259" key="3">
    <source>
        <dbReference type="Pfam" id="PF13614"/>
    </source>
</evidence>
<dbReference type="InterPro" id="IPR027417">
    <property type="entry name" value="P-loop_NTPase"/>
</dbReference>
<gene>
    <name evidence="4" type="ORF">S03H2_02441</name>
</gene>
<feature type="domain" description="AAA" evidence="3">
    <location>
        <begin position="40"/>
        <end position="186"/>
    </location>
</feature>
<dbReference type="GO" id="GO:0005829">
    <property type="term" value="C:cytosol"/>
    <property type="evidence" value="ECO:0007669"/>
    <property type="project" value="TreeGrafter"/>
</dbReference>
<feature type="non-terminal residue" evidence="4">
    <location>
        <position position="1"/>
    </location>
</feature>
<comment type="caution">
    <text evidence="4">The sequence shown here is derived from an EMBL/GenBank/DDBJ whole genome shotgun (WGS) entry which is preliminary data.</text>
</comment>
<dbReference type="InterPro" id="IPR050625">
    <property type="entry name" value="ParA/MinD_ATPase"/>
</dbReference>